<dbReference type="CDD" id="cd06986">
    <property type="entry name" value="cupin_MmsR-like_N"/>
    <property type="match status" value="1"/>
</dbReference>
<dbReference type="Pfam" id="PF02311">
    <property type="entry name" value="AraC_binding"/>
    <property type="match status" value="1"/>
</dbReference>
<evidence type="ECO:0000313" key="6">
    <source>
        <dbReference type="Proteomes" id="UP000824013"/>
    </source>
</evidence>
<evidence type="ECO:0000256" key="1">
    <source>
        <dbReference type="ARBA" id="ARBA00023015"/>
    </source>
</evidence>
<dbReference type="GO" id="GO:0043565">
    <property type="term" value="F:sequence-specific DNA binding"/>
    <property type="evidence" value="ECO:0007669"/>
    <property type="project" value="InterPro"/>
</dbReference>
<dbReference type="PRINTS" id="PR00032">
    <property type="entry name" value="HTHARAC"/>
</dbReference>
<name>A0A9D2CMG3_9LACO</name>
<dbReference type="SMART" id="SM00342">
    <property type="entry name" value="HTH_ARAC"/>
    <property type="match status" value="1"/>
</dbReference>
<accession>A0A9D2CMG3</accession>
<keyword evidence="1" id="KW-0805">Transcription regulation</keyword>
<dbReference type="GO" id="GO:0003700">
    <property type="term" value="F:DNA-binding transcription factor activity"/>
    <property type="evidence" value="ECO:0007669"/>
    <property type="project" value="InterPro"/>
</dbReference>
<dbReference type="SUPFAM" id="SSF46689">
    <property type="entry name" value="Homeodomain-like"/>
    <property type="match status" value="2"/>
</dbReference>
<evidence type="ECO:0000313" key="5">
    <source>
        <dbReference type="EMBL" id="HIY92954.1"/>
    </source>
</evidence>
<reference evidence="5" key="2">
    <citation type="submission" date="2021-04" db="EMBL/GenBank/DDBJ databases">
        <authorList>
            <person name="Gilroy R."/>
        </authorList>
    </citation>
    <scope>NUCLEOTIDE SEQUENCE</scope>
    <source>
        <strain evidence="5">3204</strain>
    </source>
</reference>
<keyword evidence="3" id="KW-0804">Transcription</keyword>
<dbReference type="AlphaFoldDB" id="A0A9D2CMG3"/>
<keyword evidence="2" id="KW-0238">DNA-binding</keyword>
<protein>
    <submittedName>
        <fullName evidence="5">AraC family transcriptional regulator</fullName>
    </submittedName>
</protein>
<comment type="caution">
    <text evidence="5">The sequence shown here is derived from an EMBL/GenBank/DDBJ whole genome shotgun (WGS) entry which is preliminary data.</text>
</comment>
<dbReference type="PANTHER" id="PTHR43280:SF2">
    <property type="entry name" value="HTH-TYPE TRANSCRIPTIONAL REGULATOR EXSA"/>
    <property type="match status" value="1"/>
</dbReference>
<dbReference type="InterPro" id="IPR018060">
    <property type="entry name" value="HTH_AraC"/>
</dbReference>
<dbReference type="InterPro" id="IPR037923">
    <property type="entry name" value="HTH-like"/>
</dbReference>
<dbReference type="Proteomes" id="UP000824013">
    <property type="component" value="Unassembled WGS sequence"/>
</dbReference>
<dbReference type="PANTHER" id="PTHR43280">
    <property type="entry name" value="ARAC-FAMILY TRANSCRIPTIONAL REGULATOR"/>
    <property type="match status" value="1"/>
</dbReference>
<proteinExistence type="predicted"/>
<dbReference type="InterPro" id="IPR009057">
    <property type="entry name" value="Homeodomain-like_sf"/>
</dbReference>
<evidence type="ECO:0000256" key="3">
    <source>
        <dbReference type="ARBA" id="ARBA00023163"/>
    </source>
</evidence>
<dbReference type="Gene3D" id="2.60.120.280">
    <property type="entry name" value="Regulatory protein AraC"/>
    <property type="match status" value="1"/>
</dbReference>
<dbReference type="InterPro" id="IPR003313">
    <property type="entry name" value="AraC-bd"/>
</dbReference>
<dbReference type="EMBL" id="DXCM01000061">
    <property type="protein sequence ID" value="HIY92954.1"/>
    <property type="molecule type" value="Genomic_DNA"/>
</dbReference>
<sequence>MHGNQLNFFEFNKVQFEVNFDFCGQAMGDGATNKFTIKNNYVLHYILSGHGDFQIKGHTYHLSKNDCFIIPRGIPVSYFSDKNDPWEYIWIGLSGTQVDDYLRRSTLMDNYTLTLKKNSKFIDQFLHLSVLSHNSDLFPNDLLMLAETYKLLYLLISEYPKQNNRISTKNQIFKQACQFIESNYDTDISINQLAENLDINRTYLHRIFKETIDKSPQNFILELRMKKSRLLLLNSNYGIAEISYSVGYKDPFNFSKAFHKFYGMSPSAFRHDKSIILKKKIESDDFQ</sequence>
<gene>
    <name evidence="5" type="ORF">H9820_08460</name>
</gene>
<organism evidence="5 6">
    <name type="scientific">Candidatus Companilactobacillus pullicola</name>
    <dbReference type="NCBI Taxonomy" id="2838523"/>
    <lineage>
        <taxon>Bacteria</taxon>
        <taxon>Bacillati</taxon>
        <taxon>Bacillota</taxon>
        <taxon>Bacilli</taxon>
        <taxon>Lactobacillales</taxon>
        <taxon>Lactobacillaceae</taxon>
        <taxon>Companilactobacillus</taxon>
    </lineage>
</organism>
<evidence type="ECO:0000256" key="2">
    <source>
        <dbReference type="ARBA" id="ARBA00023125"/>
    </source>
</evidence>
<dbReference type="Pfam" id="PF12833">
    <property type="entry name" value="HTH_18"/>
    <property type="match status" value="1"/>
</dbReference>
<reference evidence="5" key="1">
    <citation type="journal article" date="2021" name="PeerJ">
        <title>Extensive microbial diversity within the chicken gut microbiome revealed by metagenomics and culture.</title>
        <authorList>
            <person name="Gilroy R."/>
            <person name="Ravi A."/>
            <person name="Getino M."/>
            <person name="Pursley I."/>
            <person name="Horton D.L."/>
            <person name="Alikhan N.F."/>
            <person name="Baker D."/>
            <person name="Gharbi K."/>
            <person name="Hall N."/>
            <person name="Watson M."/>
            <person name="Adriaenssens E.M."/>
            <person name="Foster-Nyarko E."/>
            <person name="Jarju S."/>
            <person name="Secka A."/>
            <person name="Antonio M."/>
            <person name="Oren A."/>
            <person name="Chaudhuri R.R."/>
            <person name="La Ragione R."/>
            <person name="Hildebrand F."/>
            <person name="Pallen M.J."/>
        </authorList>
    </citation>
    <scope>NUCLEOTIDE SEQUENCE</scope>
    <source>
        <strain evidence="5">3204</strain>
    </source>
</reference>
<dbReference type="InterPro" id="IPR020449">
    <property type="entry name" value="Tscrpt_reg_AraC-type_HTH"/>
</dbReference>
<dbReference type="SUPFAM" id="SSF51215">
    <property type="entry name" value="Regulatory protein AraC"/>
    <property type="match status" value="1"/>
</dbReference>
<evidence type="ECO:0000259" key="4">
    <source>
        <dbReference type="PROSITE" id="PS01124"/>
    </source>
</evidence>
<feature type="domain" description="HTH araC/xylS-type" evidence="4">
    <location>
        <begin position="174"/>
        <end position="272"/>
    </location>
</feature>
<dbReference type="Gene3D" id="1.10.10.60">
    <property type="entry name" value="Homeodomain-like"/>
    <property type="match status" value="2"/>
</dbReference>
<dbReference type="PROSITE" id="PS01124">
    <property type="entry name" value="HTH_ARAC_FAMILY_2"/>
    <property type="match status" value="1"/>
</dbReference>